<dbReference type="PANTHER" id="PTHR46268:SF6">
    <property type="entry name" value="UNIVERSAL STRESS PROTEIN UP12"/>
    <property type="match status" value="1"/>
</dbReference>
<evidence type="ECO:0000313" key="4">
    <source>
        <dbReference type="Proteomes" id="UP000037982"/>
    </source>
</evidence>
<name>A0A0N0H155_9ACTN</name>
<dbReference type="EMBL" id="LGKG01000112">
    <property type="protein sequence ID" value="KPC64201.1"/>
    <property type="molecule type" value="Genomic_DNA"/>
</dbReference>
<gene>
    <name evidence="3" type="ORF">ADL29_14125</name>
</gene>
<dbReference type="PATRIC" id="fig|66876.3.peg.3115"/>
<evidence type="ECO:0000256" key="1">
    <source>
        <dbReference type="ARBA" id="ARBA00008791"/>
    </source>
</evidence>
<evidence type="ECO:0000313" key="3">
    <source>
        <dbReference type="EMBL" id="KPC64201.1"/>
    </source>
</evidence>
<accession>A0A0N0H155</accession>
<dbReference type="Gene3D" id="3.40.50.620">
    <property type="entry name" value="HUPs"/>
    <property type="match status" value="2"/>
</dbReference>
<comment type="caution">
    <text evidence="3">The sequence shown here is derived from an EMBL/GenBank/DDBJ whole genome shotgun (WGS) entry which is preliminary data.</text>
</comment>
<keyword evidence="4" id="KW-1185">Reference proteome</keyword>
<dbReference type="AlphaFoldDB" id="A0A0N0H155"/>
<comment type="similarity">
    <text evidence="1">Belongs to the universal stress protein A family.</text>
</comment>
<feature type="domain" description="UspA" evidence="2">
    <location>
        <begin position="151"/>
        <end position="287"/>
    </location>
</feature>
<protein>
    <recommendedName>
        <fullName evidence="2">UspA domain-containing protein</fullName>
    </recommendedName>
</protein>
<feature type="domain" description="UspA" evidence="2">
    <location>
        <begin position="4"/>
        <end position="137"/>
    </location>
</feature>
<dbReference type="PRINTS" id="PR01438">
    <property type="entry name" value="UNVRSLSTRESS"/>
</dbReference>
<dbReference type="SUPFAM" id="SSF52402">
    <property type="entry name" value="Adenine nucleotide alpha hydrolases-like"/>
    <property type="match status" value="2"/>
</dbReference>
<evidence type="ECO:0000259" key="2">
    <source>
        <dbReference type="Pfam" id="PF00582"/>
    </source>
</evidence>
<sequence>MKDVITVGLDGTPESLSAARWAAQEARLRNARLRLLHAWVMLAPEEAAHPVDEQDQNYWPHRIMDEARATVQAQEPDLPLDEALVTEDPLEALKSAAGESDLLVLGSRDLGPLSRYVLGETGLQIVAQTETPVVLVRARQETAATERNADVVVGVSLHEPCEALLAFAFHSAARRGVTLRAVHGRHLPAHAYNRGGGVEPYAAEMTAKDAQGELTEALRPWRERFPEVRVAERVELESPASALLHGAEDAGLLIVGRRHKRRMLAARIGHVVQAAVHHAPCAVAVVPHE</sequence>
<reference evidence="4" key="1">
    <citation type="submission" date="2015-07" db="EMBL/GenBank/DDBJ databases">
        <authorList>
            <person name="Ju K.-S."/>
            <person name="Doroghazi J.R."/>
            <person name="Metcalf W.W."/>
        </authorList>
    </citation>
    <scope>NUCLEOTIDE SEQUENCE [LARGE SCALE GENOMIC DNA]</scope>
    <source>
        <strain evidence="4">NRRL ISP-5002</strain>
    </source>
</reference>
<dbReference type="Proteomes" id="UP000037982">
    <property type="component" value="Unassembled WGS sequence"/>
</dbReference>
<organism evidence="3 4">
    <name type="scientific">Streptomyces chattanoogensis</name>
    <dbReference type="NCBI Taxonomy" id="66876"/>
    <lineage>
        <taxon>Bacteria</taxon>
        <taxon>Bacillati</taxon>
        <taxon>Actinomycetota</taxon>
        <taxon>Actinomycetes</taxon>
        <taxon>Kitasatosporales</taxon>
        <taxon>Streptomycetaceae</taxon>
        <taxon>Streptomyces</taxon>
    </lineage>
</organism>
<dbReference type="InterPro" id="IPR006015">
    <property type="entry name" value="Universal_stress_UspA"/>
</dbReference>
<dbReference type="RefSeq" id="WP_053924027.1">
    <property type="nucleotide sequence ID" value="NZ_LGKG01000112.1"/>
</dbReference>
<dbReference type="PANTHER" id="PTHR46268">
    <property type="entry name" value="STRESS RESPONSE PROTEIN NHAX"/>
    <property type="match status" value="1"/>
</dbReference>
<proteinExistence type="inferred from homology"/>
<dbReference type="InterPro" id="IPR006016">
    <property type="entry name" value="UspA"/>
</dbReference>
<dbReference type="InterPro" id="IPR014729">
    <property type="entry name" value="Rossmann-like_a/b/a_fold"/>
</dbReference>
<dbReference type="Pfam" id="PF00582">
    <property type="entry name" value="Usp"/>
    <property type="match status" value="2"/>
</dbReference>